<dbReference type="Proteomes" id="UP000178925">
    <property type="component" value="Unassembled WGS sequence"/>
</dbReference>
<gene>
    <name evidence="2" type="ORF">A2242_02025</name>
</gene>
<evidence type="ECO:0000313" key="3">
    <source>
        <dbReference type="Proteomes" id="UP000178925"/>
    </source>
</evidence>
<reference evidence="2 3" key="1">
    <citation type="journal article" date="2016" name="Nat. Commun.">
        <title>Thousands of microbial genomes shed light on interconnected biogeochemical processes in an aquifer system.</title>
        <authorList>
            <person name="Anantharaman K."/>
            <person name="Brown C.T."/>
            <person name="Hug L.A."/>
            <person name="Sharon I."/>
            <person name="Castelle C.J."/>
            <person name="Probst A.J."/>
            <person name="Thomas B.C."/>
            <person name="Singh A."/>
            <person name="Wilkins M.J."/>
            <person name="Karaoz U."/>
            <person name="Brodie E.L."/>
            <person name="Williams K.H."/>
            <person name="Hubbard S.S."/>
            <person name="Banfield J.F."/>
        </authorList>
    </citation>
    <scope>NUCLEOTIDE SEQUENCE [LARGE SCALE GENOMIC DNA]</scope>
</reference>
<protein>
    <recommendedName>
        <fullName evidence="4">General secretion pathway GspH domain-containing protein</fullName>
    </recommendedName>
</protein>
<dbReference type="STRING" id="1797995.A2242_02025"/>
<dbReference type="SUPFAM" id="SSF54523">
    <property type="entry name" value="Pili subunits"/>
    <property type="match status" value="1"/>
</dbReference>
<dbReference type="InterPro" id="IPR012902">
    <property type="entry name" value="N_methyl_site"/>
</dbReference>
<accession>A0A1F5SQ38</accession>
<dbReference type="PROSITE" id="PS00409">
    <property type="entry name" value="PROKAR_NTER_METHYL"/>
    <property type="match status" value="1"/>
</dbReference>
<organism evidence="2 3">
    <name type="scientific">Candidatus Falkowbacteria bacterium RIFOXYA2_FULL_47_9</name>
    <dbReference type="NCBI Taxonomy" id="1797995"/>
    <lineage>
        <taxon>Bacteria</taxon>
        <taxon>Candidatus Falkowiibacteriota</taxon>
    </lineage>
</organism>
<dbReference type="Pfam" id="PF07963">
    <property type="entry name" value="N_methyl"/>
    <property type="match status" value="1"/>
</dbReference>
<evidence type="ECO:0000256" key="1">
    <source>
        <dbReference type="SAM" id="Phobius"/>
    </source>
</evidence>
<comment type="caution">
    <text evidence="2">The sequence shown here is derived from an EMBL/GenBank/DDBJ whole genome shotgun (WGS) entry which is preliminary data.</text>
</comment>
<feature type="transmembrane region" description="Helical" evidence="1">
    <location>
        <begin position="12"/>
        <end position="32"/>
    </location>
</feature>
<dbReference type="AlphaFoldDB" id="A0A1F5SQ38"/>
<evidence type="ECO:0000313" key="2">
    <source>
        <dbReference type="EMBL" id="OGF28782.1"/>
    </source>
</evidence>
<evidence type="ECO:0008006" key="4">
    <source>
        <dbReference type="Google" id="ProtNLM"/>
    </source>
</evidence>
<keyword evidence="1" id="KW-0472">Membrane</keyword>
<dbReference type="InterPro" id="IPR045584">
    <property type="entry name" value="Pilin-like"/>
</dbReference>
<dbReference type="EMBL" id="MFGC01000006">
    <property type="protein sequence ID" value="OGF28782.1"/>
    <property type="molecule type" value="Genomic_DNA"/>
</dbReference>
<name>A0A1F5SQ38_9BACT</name>
<sequence>MRIYQKKRSGFTLIELIVTTAVIAFLATFVLADYRTAGQRTALRLETQKFIGDVRRVENMALGSLDFNGVTPVGGWGIYLADTHTYYIFVDNDAAGTPGHGSYTAGDLIAETVLLSEKILFSAGIGASVVFVPPDPLVYLNGVGSGTLTITLQQADDVAVTRDVLINSFGLVDASS</sequence>
<dbReference type="NCBIfam" id="TIGR02532">
    <property type="entry name" value="IV_pilin_GFxxxE"/>
    <property type="match status" value="1"/>
</dbReference>
<proteinExistence type="predicted"/>
<keyword evidence="1" id="KW-0812">Transmembrane</keyword>
<keyword evidence="1" id="KW-1133">Transmembrane helix</keyword>